<evidence type="ECO:0000313" key="12">
    <source>
        <dbReference type="EMBL" id="KAF7683215.1"/>
    </source>
</evidence>
<evidence type="ECO:0000256" key="1">
    <source>
        <dbReference type="ARBA" id="ARBA00005609"/>
    </source>
</evidence>
<evidence type="ECO:0000256" key="4">
    <source>
        <dbReference type="ARBA" id="ARBA00022741"/>
    </source>
</evidence>
<evidence type="ECO:0000259" key="11">
    <source>
        <dbReference type="Pfam" id="PF18086"/>
    </source>
</evidence>
<reference evidence="12 13" key="1">
    <citation type="submission" date="2019-01" db="EMBL/GenBank/DDBJ databases">
        <title>Genomes sequencing and comparative genomics of infectious freshwater microsporidia, Cucumispora dikerogammari and Thelohania contejeani.</title>
        <authorList>
            <person name="Cormier A."/>
            <person name="Giraud I."/>
            <person name="Wattier R."/>
            <person name="Teixeira M."/>
            <person name="Grandjean F."/>
            <person name="Rigaud T."/>
            <person name="Cordaux R."/>
        </authorList>
    </citation>
    <scope>NUCLEOTIDE SEQUENCE [LARGE SCALE GENOMIC DNA]</scope>
    <source>
        <strain evidence="12">T1</strain>
        <tissue evidence="12">Spores</tissue>
    </source>
</reference>
<dbReference type="Pfam" id="PF00328">
    <property type="entry name" value="His_Phos_2"/>
    <property type="match status" value="1"/>
</dbReference>
<evidence type="ECO:0000256" key="5">
    <source>
        <dbReference type="ARBA" id="ARBA00022777"/>
    </source>
</evidence>
<sequence length="707" mass="82516">MLSVGVCIMPNKLNTRYAQGLIRRLSRKFQLVIFNPDLILHEPVESWPRLNTLITFYHTTLPFDKVVKYYKMYGVRTPNDLLMQYALFDRRVTMTILQSLSINTPRCLFVNRTEFSLPFGLIDDIESCFNIKLKFPLNEVEEIDENTIRIDGKIMKKPFVEKPVSSEDHNIYVYYPNGGGVRKLFRKQNNRSSELDMTIKTIRRNGSYIYEELLNGDGLDIKVYGLGCIKVYAETRKSPTVDGIVDRDEAGRERRTKIELRDYEREYAFKISAALKQLICGFDMIRVGDQSYVIDVNGWSFVKNDESYYDDCSIVLCNFIDKEKIDGIVRIYRHADRTPKEKMKIRILKEGNKSEEELIDELLNNQLSINKEVKSYKKQIKTTETYVELVLKRGGELTDLGKIQCIRGGRILKDELCDDELLKRLNVYSSNENRVKDSAKYFGEALTGHPITIVEDRPLLGDNSKAINIFDINKENLKEIIFDEEEVIRNFVKKLGNGIVTNKLEFNERWKKLAEKMINSQRLSHSNISELYDNLRYDLVHLREDLMVHFPSIRIFYNLLKKYIFIIRSIEYGLTNKSIMDTGLIVVEDLLKQIFDDIETGKTNIYFTKESKMRNLWNVIFLVFKSEIEINNYKNKICNNGDNGLIPILDFGYMSYISFKRIGSIIIISINCGATGYEDEHLLPDEILSFKVTKEKMKLRLENLFIK</sequence>
<evidence type="ECO:0000256" key="9">
    <source>
        <dbReference type="RuleBase" id="RU365032"/>
    </source>
</evidence>
<evidence type="ECO:0000256" key="10">
    <source>
        <dbReference type="SAM" id="Coils"/>
    </source>
</evidence>
<accession>A0ABQ7HYD6</accession>
<dbReference type="Proteomes" id="UP001516464">
    <property type="component" value="Unassembled WGS sequence"/>
</dbReference>
<protein>
    <recommendedName>
        <fullName evidence="9">Inositol hexakisphosphate and diphosphoinositol-pentakisphosphate kinase</fullName>
        <ecNumber evidence="9">2.7.4.24</ecNumber>
    </recommendedName>
</protein>
<dbReference type="SUPFAM" id="SSF56059">
    <property type="entry name" value="Glutathione synthetase ATP-binding domain-like"/>
    <property type="match status" value="1"/>
</dbReference>
<comment type="subcellular location">
    <subcellularLocation>
        <location evidence="9">Cytoplasm</location>
        <location evidence="9">Cytoskeleton</location>
    </subcellularLocation>
</comment>
<proteinExistence type="inferred from homology"/>
<comment type="catalytic activity">
    <reaction evidence="7">
        <text>5-diphospho-1D-myo-inositol 1,2,3,4,6-pentakisphosphate + ATP + H(+) = 1,5-bis(diphospho)-1D-myo-inositol 2,3,4,6-tetrakisphosphate + ADP</text>
        <dbReference type="Rhea" id="RHEA:10276"/>
        <dbReference type="ChEBI" id="CHEBI:15378"/>
        <dbReference type="ChEBI" id="CHEBI:30616"/>
        <dbReference type="ChEBI" id="CHEBI:58628"/>
        <dbReference type="ChEBI" id="CHEBI:77983"/>
        <dbReference type="ChEBI" id="CHEBI:456216"/>
        <dbReference type="EC" id="2.7.4.24"/>
    </reaction>
    <physiologicalReaction direction="left-to-right" evidence="7">
        <dbReference type="Rhea" id="RHEA:10277"/>
    </physiologicalReaction>
</comment>
<dbReference type="Gene3D" id="3.30.470.20">
    <property type="entry name" value="ATP-grasp fold, B domain"/>
    <property type="match status" value="1"/>
</dbReference>
<dbReference type="GO" id="GO:0016301">
    <property type="term" value="F:kinase activity"/>
    <property type="evidence" value="ECO:0007669"/>
    <property type="project" value="UniProtKB-KW"/>
</dbReference>
<evidence type="ECO:0000256" key="6">
    <source>
        <dbReference type="ARBA" id="ARBA00022840"/>
    </source>
</evidence>
<dbReference type="Gene3D" id="3.40.50.11950">
    <property type="match status" value="1"/>
</dbReference>
<dbReference type="InterPro" id="IPR037446">
    <property type="entry name" value="His_Pase_VIP1"/>
</dbReference>
<organism evidence="12 13">
    <name type="scientific">Astathelohania contejeani</name>
    <dbReference type="NCBI Taxonomy" id="164912"/>
    <lineage>
        <taxon>Eukaryota</taxon>
        <taxon>Fungi</taxon>
        <taxon>Fungi incertae sedis</taxon>
        <taxon>Microsporidia</taxon>
        <taxon>Astathelohaniidae</taxon>
        <taxon>Astathelohania</taxon>
    </lineage>
</organism>
<name>A0ABQ7HYD6_9MICR</name>
<dbReference type="InterPro" id="IPR000560">
    <property type="entry name" value="His_Pase_clade-2"/>
</dbReference>
<evidence type="ECO:0000256" key="2">
    <source>
        <dbReference type="ARBA" id="ARBA00022490"/>
    </source>
</evidence>
<dbReference type="Pfam" id="PF18086">
    <property type="entry name" value="PPIP5K2_N"/>
    <property type="match status" value="1"/>
</dbReference>
<dbReference type="SUPFAM" id="SSF53254">
    <property type="entry name" value="Phosphoglycerate mutase-like"/>
    <property type="match status" value="1"/>
</dbReference>
<dbReference type="Gene3D" id="3.40.50.1240">
    <property type="entry name" value="Phosphoglycerate mutase-like"/>
    <property type="match status" value="1"/>
</dbReference>
<comment type="caution">
    <text evidence="12">The sequence shown here is derived from an EMBL/GenBank/DDBJ whole genome shotgun (WGS) entry which is preliminary data.</text>
</comment>
<dbReference type="PANTHER" id="PTHR12750:SF9">
    <property type="entry name" value="INOSITOL HEXAKISPHOSPHATE AND DIPHOSPHOINOSITOL-PENTAKISPHOSPHATE KINASE"/>
    <property type="match status" value="1"/>
</dbReference>
<keyword evidence="2 9" id="KW-0963">Cytoplasm</keyword>
<evidence type="ECO:0000256" key="7">
    <source>
        <dbReference type="ARBA" id="ARBA00033696"/>
    </source>
</evidence>
<keyword evidence="6 9" id="KW-0067">ATP-binding</keyword>
<comment type="similarity">
    <text evidence="1 9">Belongs to the histidine acid phosphatase family. VIP1 subfamily.</text>
</comment>
<evidence type="ECO:0000256" key="3">
    <source>
        <dbReference type="ARBA" id="ARBA00022679"/>
    </source>
</evidence>
<keyword evidence="13" id="KW-1185">Reference proteome</keyword>
<feature type="coiled-coil region" evidence="10">
    <location>
        <begin position="345"/>
        <end position="379"/>
    </location>
</feature>
<feature type="domain" description="VIP1 N-terminal" evidence="11">
    <location>
        <begin position="3"/>
        <end position="89"/>
    </location>
</feature>
<keyword evidence="3 9" id="KW-0808">Transferase</keyword>
<keyword evidence="10" id="KW-0175">Coiled coil</keyword>
<gene>
    <name evidence="12" type="primary">asp1</name>
    <name evidence="12" type="ORF">TCON_1571</name>
</gene>
<dbReference type="PANTHER" id="PTHR12750">
    <property type="entry name" value="DIPHOSPHOINOSITOL PENTAKISPHOSPHATE KINASE"/>
    <property type="match status" value="1"/>
</dbReference>
<keyword evidence="5 9" id="KW-0418">Kinase</keyword>
<dbReference type="EMBL" id="SBIQ01000113">
    <property type="protein sequence ID" value="KAF7683215.1"/>
    <property type="molecule type" value="Genomic_DNA"/>
</dbReference>
<evidence type="ECO:0000256" key="8">
    <source>
        <dbReference type="ARBA" id="ARBA00034629"/>
    </source>
</evidence>
<comment type="function">
    <text evidence="9">Bifunctional inositol kinase that acts in concert with the IP6K kinases to synthesize the diphosphate group-containing inositol pyrophosphates diphosphoinositol pentakisphosphate, PP-InsP5, and bis-diphosphoinositol tetrakisphosphate, (PP)2-InsP4. PP-InsP5 and (PP)2-InsP4, also respectively called InsP7 and InsP8, may regulate a variety of cellular processes, including apoptosis, vesicle trafficking, cytoskeletal dynamics, and exocytosis. Phosphorylates inositol hexakisphosphate (InsP6).</text>
</comment>
<dbReference type="InterPro" id="IPR029033">
    <property type="entry name" value="His_PPase_superfam"/>
</dbReference>
<comment type="catalytic activity">
    <reaction evidence="8">
        <text>1D-myo-inositol hexakisphosphate + ATP = 1-diphospho-1D-myo-inositol 2,3,4,5,6-pentakisphosphate + ADP</text>
        <dbReference type="Rhea" id="RHEA:37459"/>
        <dbReference type="ChEBI" id="CHEBI:30616"/>
        <dbReference type="ChEBI" id="CHEBI:58130"/>
        <dbReference type="ChEBI" id="CHEBI:74946"/>
        <dbReference type="ChEBI" id="CHEBI:456216"/>
        <dbReference type="EC" id="2.7.4.24"/>
    </reaction>
    <physiologicalReaction direction="left-to-right" evidence="8">
        <dbReference type="Rhea" id="RHEA:37460"/>
    </physiologicalReaction>
</comment>
<evidence type="ECO:0000313" key="13">
    <source>
        <dbReference type="Proteomes" id="UP001516464"/>
    </source>
</evidence>
<dbReference type="InterPro" id="IPR040557">
    <property type="entry name" value="VIP1_N"/>
</dbReference>
<dbReference type="EC" id="2.7.4.24" evidence="9"/>
<keyword evidence="4 9" id="KW-0547">Nucleotide-binding</keyword>